<dbReference type="InterPro" id="IPR043128">
    <property type="entry name" value="Rev_trsase/Diguanyl_cyclase"/>
</dbReference>
<evidence type="ECO:0000256" key="10">
    <source>
        <dbReference type="ARBA" id="ARBA00023204"/>
    </source>
</evidence>
<feature type="compositionally biased region" description="Polar residues" evidence="12">
    <location>
        <begin position="1"/>
        <end position="14"/>
    </location>
</feature>
<sequence length="408" mass="44401">MSRSQLNRGNSARNPQGDDDGCNILHIDMDAFFALVEVRENPSLAGKQVIVGYDGNRGVVLSATYEARKLGVHSAMPMSRALRLAPNAIVVEPDHEKYSEVSENVMAIFESITPLVQPLSVDEAFLDISGAQKLMGTPSQIGEVIRARVSDEQGITCSVGVASTMFVAKLATNFAKPDGLHVVPADKVIEFLHPLPIGALWGVGEKTAEQLSRLGLVNVSDIANTPVKTLARVVGQAAAEHLYELSWGRDPRTVTPNQAEKSIGAERTFESDIDDPEEILAQILDLSNKVAKRLRAANYFSRTITIKVRFADFTSVTRSKSLPSSTDLATDIYATSKSLFEAMHLQRARIRLVGVRATGLVPTSESSVQLEFSERDSGWREAEEAMDQVSLKFGNSAVKPARLIKPES</sequence>
<dbReference type="GO" id="GO:0042276">
    <property type="term" value="P:error-prone translesion synthesis"/>
    <property type="evidence" value="ECO:0007669"/>
    <property type="project" value="TreeGrafter"/>
</dbReference>
<dbReference type="EMBL" id="CAEZWI010000057">
    <property type="protein sequence ID" value="CAB4652371.1"/>
    <property type="molecule type" value="Genomic_DNA"/>
</dbReference>
<dbReference type="PANTHER" id="PTHR11076:SF33">
    <property type="entry name" value="DNA POLYMERASE KAPPA"/>
    <property type="match status" value="1"/>
</dbReference>
<evidence type="ECO:0000256" key="5">
    <source>
        <dbReference type="ARBA" id="ARBA00022705"/>
    </source>
</evidence>
<evidence type="ECO:0000259" key="13">
    <source>
        <dbReference type="PROSITE" id="PS50173"/>
    </source>
</evidence>
<dbReference type="Pfam" id="PF11799">
    <property type="entry name" value="IMS_C"/>
    <property type="match status" value="1"/>
</dbReference>
<dbReference type="GO" id="GO:0046872">
    <property type="term" value="F:metal ion binding"/>
    <property type="evidence" value="ECO:0007669"/>
    <property type="project" value="UniProtKB-KW"/>
</dbReference>
<name>A0A6J6KRW5_9ZZZZ</name>
<dbReference type="PANTHER" id="PTHR11076">
    <property type="entry name" value="DNA REPAIR POLYMERASE UMUC / TRANSFERASE FAMILY MEMBER"/>
    <property type="match status" value="1"/>
</dbReference>
<evidence type="ECO:0000256" key="3">
    <source>
        <dbReference type="ARBA" id="ARBA00022679"/>
    </source>
</evidence>
<gene>
    <name evidence="14" type="ORF">UFOPK2171_00703</name>
    <name evidence="15" type="ORF">UFOPK2237_00600</name>
</gene>
<dbReference type="Gene3D" id="1.10.150.20">
    <property type="entry name" value="5' to 3' exonuclease, C-terminal subdomain"/>
    <property type="match status" value="1"/>
</dbReference>
<evidence type="ECO:0000256" key="2">
    <source>
        <dbReference type="ARBA" id="ARBA00012417"/>
    </source>
</evidence>
<evidence type="ECO:0000256" key="12">
    <source>
        <dbReference type="SAM" id="MobiDB-lite"/>
    </source>
</evidence>
<dbReference type="EC" id="2.7.7.7" evidence="2"/>
<keyword evidence="7" id="KW-0227">DNA damage</keyword>
<keyword evidence="6" id="KW-0479">Metal-binding</keyword>
<evidence type="ECO:0000256" key="6">
    <source>
        <dbReference type="ARBA" id="ARBA00022723"/>
    </source>
</evidence>
<keyword evidence="4" id="KW-0548">Nucleotidyltransferase</keyword>
<dbReference type="Pfam" id="PF00817">
    <property type="entry name" value="IMS"/>
    <property type="match status" value="1"/>
</dbReference>
<keyword evidence="5" id="KW-0235">DNA replication</keyword>
<keyword evidence="8" id="KW-0460">Magnesium</keyword>
<dbReference type="InterPro" id="IPR017961">
    <property type="entry name" value="DNA_pol_Y-fam_little_finger"/>
</dbReference>
<dbReference type="CDD" id="cd03586">
    <property type="entry name" value="PolY_Pol_IV_kappa"/>
    <property type="match status" value="1"/>
</dbReference>
<reference evidence="15" key="1">
    <citation type="submission" date="2020-05" db="EMBL/GenBank/DDBJ databases">
        <authorList>
            <person name="Chiriac C."/>
            <person name="Salcher M."/>
            <person name="Ghai R."/>
            <person name="Kavagutti S V."/>
        </authorList>
    </citation>
    <scope>NUCLEOTIDE SEQUENCE</scope>
</reference>
<evidence type="ECO:0000256" key="8">
    <source>
        <dbReference type="ARBA" id="ARBA00022842"/>
    </source>
</evidence>
<comment type="catalytic activity">
    <reaction evidence="11">
        <text>DNA(n) + a 2'-deoxyribonucleoside 5'-triphosphate = DNA(n+1) + diphosphate</text>
        <dbReference type="Rhea" id="RHEA:22508"/>
        <dbReference type="Rhea" id="RHEA-COMP:17339"/>
        <dbReference type="Rhea" id="RHEA-COMP:17340"/>
        <dbReference type="ChEBI" id="CHEBI:33019"/>
        <dbReference type="ChEBI" id="CHEBI:61560"/>
        <dbReference type="ChEBI" id="CHEBI:173112"/>
        <dbReference type="EC" id="2.7.7.7"/>
    </reaction>
</comment>
<dbReference type="HAMAP" id="MF_01113">
    <property type="entry name" value="DNApol_IV"/>
    <property type="match status" value="1"/>
</dbReference>
<dbReference type="NCBIfam" id="NF003015">
    <property type="entry name" value="PRK03858.1"/>
    <property type="match status" value="1"/>
</dbReference>
<evidence type="ECO:0000256" key="1">
    <source>
        <dbReference type="ARBA" id="ARBA00010945"/>
    </source>
</evidence>
<dbReference type="SUPFAM" id="SSF100879">
    <property type="entry name" value="Lesion bypass DNA polymerase (Y-family), little finger domain"/>
    <property type="match status" value="1"/>
</dbReference>
<dbReference type="InterPro" id="IPR022880">
    <property type="entry name" value="DNApol_IV"/>
</dbReference>
<dbReference type="InterPro" id="IPR043502">
    <property type="entry name" value="DNA/RNA_pol_sf"/>
</dbReference>
<dbReference type="AlphaFoldDB" id="A0A6J6KRW5"/>
<dbReference type="GO" id="GO:0009432">
    <property type="term" value="P:SOS response"/>
    <property type="evidence" value="ECO:0007669"/>
    <property type="project" value="TreeGrafter"/>
</dbReference>
<dbReference type="GO" id="GO:0003887">
    <property type="term" value="F:DNA-directed DNA polymerase activity"/>
    <property type="evidence" value="ECO:0007669"/>
    <property type="project" value="UniProtKB-KW"/>
</dbReference>
<dbReference type="InterPro" id="IPR024728">
    <property type="entry name" value="PolY_HhH_motif"/>
</dbReference>
<dbReference type="Gene3D" id="3.40.1170.60">
    <property type="match status" value="1"/>
</dbReference>
<dbReference type="Gene3D" id="3.30.70.270">
    <property type="match status" value="1"/>
</dbReference>
<evidence type="ECO:0000256" key="7">
    <source>
        <dbReference type="ARBA" id="ARBA00022763"/>
    </source>
</evidence>
<keyword evidence="9" id="KW-0239">DNA-directed DNA polymerase</keyword>
<proteinExistence type="inferred from homology"/>
<feature type="domain" description="UmuC" evidence="13">
    <location>
        <begin position="24"/>
        <end position="204"/>
    </location>
</feature>
<dbReference type="InterPro" id="IPR050116">
    <property type="entry name" value="DNA_polymerase-Y"/>
</dbReference>
<dbReference type="FunFam" id="3.30.1490.100:FF:000004">
    <property type="entry name" value="DNA polymerase IV"/>
    <property type="match status" value="1"/>
</dbReference>
<keyword evidence="3" id="KW-0808">Transferase</keyword>
<protein>
    <recommendedName>
        <fullName evidence="2">DNA-directed DNA polymerase</fullName>
        <ecNumber evidence="2">2.7.7.7</ecNumber>
    </recommendedName>
</protein>
<dbReference type="InterPro" id="IPR001126">
    <property type="entry name" value="UmuC"/>
</dbReference>
<dbReference type="GO" id="GO:0005829">
    <property type="term" value="C:cytosol"/>
    <property type="evidence" value="ECO:0007669"/>
    <property type="project" value="TreeGrafter"/>
</dbReference>
<dbReference type="GO" id="GO:0006260">
    <property type="term" value="P:DNA replication"/>
    <property type="evidence" value="ECO:0007669"/>
    <property type="project" value="UniProtKB-KW"/>
</dbReference>
<keyword evidence="10" id="KW-0234">DNA repair</keyword>
<dbReference type="PROSITE" id="PS50173">
    <property type="entry name" value="UMUC"/>
    <property type="match status" value="1"/>
</dbReference>
<comment type="similarity">
    <text evidence="1">Belongs to the DNA polymerase type-Y family.</text>
</comment>
<organism evidence="15">
    <name type="scientific">freshwater metagenome</name>
    <dbReference type="NCBI Taxonomy" id="449393"/>
    <lineage>
        <taxon>unclassified sequences</taxon>
        <taxon>metagenomes</taxon>
        <taxon>ecological metagenomes</taxon>
    </lineage>
</organism>
<evidence type="ECO:0000313" key="15">
    <source>
        <dbReference type="EMBL" id="CAB4652371.1"/>
    </source>
</evidence>
<dbReference type="GO" id="GO:0003684">
    <property type="term" value="F:damaged DNA binding"/>
    <property type="evidence" value="ECO:0007669"/>
    <property type="project" value="InterPro"/>
</dbReference>
<dbReference type="GO" id="GO:0006281">
    <property type="term" value="P:DNA repair"/>
    <property type="evidence" value="ECO:0007669"/>
    <property type="project" value="UniProtKB-KW"/>
</dbReference>
<evidence type="ECO:0000256" key="11">
    <source>
        <dbReference type="ARBA" id="ARBA00049244"/>
    </source>
</evidence>
<dbReference type="NCBIfam" id="NF002677">
    <property type="entry name" value="PRK02406.1"/>
    <property type="match status" value="1"/>
</dbReference>
<dbReference type="Pfam" id="PF11798">
    <property type="entry name" value="IMS_HHH"/>
    <property type="match status" value="1"/>
</dbReference>
<evidence type="ECO:0000256" key="9">
    <source>
        <dbReference type="ARBA" id="ARBA00022932"/>
    </source>
</evidence>
<dbReference type="SUPFAM" id="SSF56672">
    <property type="entry name" value="DNA/RNA polymerases"/>
    <property type="match status" value="1"/>
</dbReference>
<dbReference type="EMBL" id="CAEZWD010000084">
    <property type="protein sequence ID" value="CAB4651819.1"/>
    <property type="molecule type" value="Genomic_DNA"/>
</dbReference>
<dbReference type="Gene3D" id="3.30.1490.100">
    <property type="entry name" value="DNA polymerase, Y-family, little finger domain"/>
    <property type="match status" value="1"/>
</dbReference>
<evidence type="ECO:0000256" key="4">
    <source>
        <dbReference type="ARBA" id="ARBA00022695"/>
    </source>
</evidence>
<feature type="region of interest" description="Disordered" evidence="12">
    <location>
        <begin position="1"/>
        <end position="20"/>
    </location>
</feature>
<accession>A0A6J6KRW5</accession>
<evidence type="ECO:0000313" key="14">
    <source>
        <dbReference type="EMBL" id="CAB4651819.1"/>
    </source>
</evidence>
<dbReference type="InterPro" id="IPR036775">
    <property type="entry name" value="DNA_pol_Y-fam_lit_finger_sf"/>
</dbReference>